<comment type="similarity">
    <text evidence="4">Belongs to the short-chain dehydrogenases/reductases (SDR) family. 17-beta-HSD 3 subfamily.</text>
</comment>
<dbReference type="InParanoid" id="A0A803TTS5"/>
<keyword evidence="6" id="KW-1185">Reference proteome</keyword>
<dbReference type="InterPro" id="IPR036291">
    <property type="entry name" value="NAD(P)-bd_dom_sf"/>
</dbReference>
<dbReference type="SUPFAM" id="SSF51735">
    <property type="entry name" value="NAD(P)-binding Rossmann-fold domains"/>
    <property type="match status" value="1"/>
</dbReference>
<dbReference type="FunFam" id="3.40.50.720:FF:000137">
    <property type="entry name" value="Hydroxysteroid (17-beta) dehydrogenase 3"/>
    <property type="match status" value="1"/>
</dbReference>
<dbReference type="Bgee" id="ENSACAG00000013038">
    <property type="expression patterns" value="Expressed in liver and 13 other cell types or tissues"/>
</dbReference>
<evidence type="ECO:0000313" key="5">
    <source>
        <dbReference type="Ensembl" id="ENSACAP00000038615.1"/>
    </source>
</evidence>
<dbReference type="GO" id="GO:0005739">
    <property type="term" value="C:mitochondrion"/>
    <property type="evidence" value="ECO:0000318"/>
    <property type="project" value="GO_Central"/>
</dbReference>
<organism evidence="5 6">
    <name type="scientific">Anolis carolinensis</name>
    <name type="common">Green anole</name>
    <name type="synonym">American chameleon</name>
    <dbReference type="NCBI Taxonomy" id="28377"/>
    <lineage>
        <taxon>Eukaryota</taxon>
        <taxon>Metazoa</taxon>
        <taxon>Chordata</taxon>
        <taxon>Craniata</taxon>
        <taxon>Vertebrata</taxon>
        <taxon>Euteleostomi</taxon>
        <taxon>Lepidosauria</taxon>
        <taxon>Squamata</taxon>
        <taxon>Bifurcata</taxon>
        <taxon>Unidentata</taxon>
        <taxon>Episquamata</taxon>
        <taxon>Toxicofera</taxon>
        <taxon>Iguania</taxon>
        <taxon>Dactyloidae</taxon>
        <taxon>Anolis</taxon>
    </lineage>
</organism>
<dbReference type="InterPro" id="IPR052149">
    <property type="entry name" value="17-beta-HSD3-like"/>
</dbReference>
<proteinExistence type="inferred from homology"/>
<dbReference type="Gene3D" id="3.40.50.720">
    <property type="entry name" value="NAD(P)-binding Rossmann-like Domain"/>
    <property type="match status" value="1"/>
</dbReference>
<reference evidence="5" key="3">
    <citation type="submission" date="2025-09" db="UniProtKB">
        <authorList>
            <consortium name="Ensembl"/>
        </authorList>
    </citation>
    <scope>IDENTIFICATION</scope>
</reference>
<dbReference type="InterPro" id="IPR002347">
    <property type="entry name" value="SDR_fam"/>
</dbReference>
<dbReference type="Ensembl" id="ENSACAT00000038259.1">
    <property type="protein sequence ID" value="ENSACAP00000038615.1"/>
    <property type="gene ID" value="ENSACAG00000013038.4"/>
</dbReference>
<dbReference type="CDD" id="cd05356">
    <property type="entry name" value="17beta-HSD1_like_SDR_c"/>
    <property type="match status" value="1"/>
</dbReference>
<dbReference type="Proteomes" id="UP000001646">
    <property type="component" value="Chromosome 5"/>
</dbReference>
<dbReference type="FunCoup" id="A0A803TTS5">
    <property type="interactions" value="192"/>
</dbReference>
<accession>A0A803TTS5</accession>
<evidence type="ECO:0000256" key="3">
    <source>
        <dbReference type="ARBA" id="ARBA00023128"/>
    </source>
</evidence>
<reference evidence="5 6" key="1">
    <citation type="submission" date="2009-12" db="EMBL/GenBank/DDBJ databases">
        <title>The Genome Sequence of Anolis carolinensis (Green Anole Lizard).</title>
        <authorList>
            <consortium name="The Genome Sequencing Platform"/>
            <person name="Di Palma F."/>
            <person name="Alfoldi J."/>
            <person name="Heiman D."/>
            <person name="Young S."/>
            <person name="Grabherr M."/>
            <person name="Johnson J."/>
            <person name="Lander E.S."/>
            <person name="Lindblad-Toh K."/>
        </authorList>
    </citation>
    <scope>NUCLEOTIDE SEQUENCE [LARGE SCALE GENOMIC DNA]</scope>
    <source>
        <strain evidence="5 6">JBL SC #1</strain>
    </source>
</reference>
<dbReference type="PANTHER" id="PTHR44889">
    <property type="entry name" value="INACTIVE HYDROXYSTEROID DEHYDROGENASE-LIKE PROTEIN 1"/>
    <property type="match status" value="1"/>
</dbReference>
<evidence type="ECO:0000256" key="2">
    <source>
        <dbReference type="ARBA" id="ARBA00022857"/>
    </source>
</evidence>
<keyword evidence="3" id="KW-0496">Mitochondrion</keyword>
<dbReference type="PRINTS" id="PR00081">
    <property type="entry name" value="GDHRDH"/>
</dbReference>
<sequence>MHLRFAAEDELGLCLLNCSSWNVLYFAACAFSLPEDPIAMAAVDSFPLLLREIGRSCSSYIETLALVGAFYIAKTCLIVLGNTYTLIRVHFIPRLVGKADLVKLYGKWAIVTGCTSGVGKAYANELASCGVNVILISRNREKLEAVAKELAESHRIETAIVVADFSAGREVYPSVAKALAGKEIGILVNNAGVFYDHLDGFTNLTEQHIWDLINVNIAAANMMVHLVLPGMVERKKGAIVNVSSMSCIHPSPEMTAYSASKAYLDHFSRALYYEYAPKGIFVQSLIPGFIFTKMIKHVSLFTKESLFVPSAEEYAHQAITTLGVAKRTTGYWPHTIMLMFGRYLPEWLWFWGIKIIHLSEKRRH</sequence>
<evidence type="ECO:0000256" key="4">
    <source>
        <dbReference type="ARBA" id="ARBA00038261"/>
    </source>
</evidence>
<gene>
    <name evidence="5" type="primary">HSDL1</name>
</gene>
<dbReference type="AlphaFoldDB" id="A0A803TTS5"/>
<dbReference type="Pfam" id="PF00106">
    <property type="entry name" value="adh_short"/>
    <property type="match status" value="1"/>
</dbReference>
<keyword evidence="2" id="KW-0521">NADP</keyword>
<comment type="subcellular location">
    <subcellularLocation>
        <location evidence="1">Mitochondrion</location>
    </subcellularLocation>
</comment>
<reference evidence="5" key="2">
    <citation type="submission" date="2025-08" db="UniProtKB">
        <authorList>
            <consortium name="Ensembl"/>
        </authorList>
    </citation>
    <scope>IDENTIFICATION</scope>
</reference>
<dbReference type="PRINTS" id="PR00080">
    <property type="entry name" value="SDRFAMILY"/>
</dbReference>
<dbReference type="PANTHER" id="PTHR44889:SF1">
    <property type="entry name" value="INACTIVE HYDROXYSTEROID DEHYDROGENASE-LIKE PROTEIN 1"/>
    <property type="match status" value="1"/>
</dbReference>
<dbReference type="GeneTree" id="ENSGT00940000160053"/>
<dbReference type="GO" id="GO:0045111">
    <property type="term" value="C:intermediate filament cytoskeleton"/>
    <property type="evidence" value="ECO:0007669"/>
    <property type="project" value="Ensembl"/>
</dbReference>
<protein>
    <submittedName>
        <fullName evidence="5">Hydroxysteroid dehydrogenase like 1</fullName>
    </submittedName>
</protein>
<evidence type="ECO:0000313" key="6">
    <source>
        <dbReference type="Proteomes" id="UP000001646"/>
    </source>
</evidence>
<name>A0A803TTS5_ANOCA</name>
<evidence type="ECO:0000256" key="1">
    <source>
        <dbReference type="ARBA" id="ARBA00004173"/>
    </source>
</evidence>